<dbReference type="Proteomes" id="UP000094569">
    <property type="component" value="Unassembled WGS sequence"/>
</dbReference>
<dbReference type="PANTHER" id="PTHR16861">
    <property type="entry name" value="GLYCOPROTEIN 38"/>
    <property type="match status" value="1"/>
</dbReference>
<dbReference type="PANTHER" id="PTHR16861:SF4">
    <property type="entry name" value="SH3 DOMAIN PROTEIN (AFU_ORTHOLOGUE AFUA_1G13610)"/>
    <property type="match status" value="1"/>
</dbReference>
<feature type="signal peptide" evidence="3">
    <location>
        <begin position="1"/>
        <end position="24"/>
    </location>
</feature>
<keyword evidence="5" id="KW-1185">Reference proteome</keyword>
<gene>
    <name evidence="4" type="ORF">SI65_01142</name>
</gene>
<feature type="transmembrane region" description="Helical" evidence="2">
    <location>
        <begin position="210"/>
        <end position="232"/>
    </location>
</feature>
<evidence type="ECO:0000256" key="2">
    <source>
        <dbReference type="SAM" id="Phobius"/>
    </source>
</evidence>
<evidence type="ECO:0000313" key="4">
    <source>
        <dbReference type="EMBL" id="ODM23553.1"/>
    </source>
</evidence>
<dbReference type="STRING" id="573508.A0A1E3BRF2"/>
<dbReference type="OrthoDB" id="5215637at2759"/>
<feature type="region of interest" description="Disordered" evidence="1">
    <location>
        <begin position="274"/>
        <end position="307"/>
    </location>
</feature>
<sequence length="307" mass="31749">MRKQRQDVFLLLLTLFSLFSLANSLCYYPDGRNQASDEYKECPYLNGTISMCCATNRNIPSGGNFSEGFTADGCLSNGLCQNKAEMTNDNGSTFTATTYWREMCSMPDYGNSGCLDVCTSDSNNGSSTDNVRMTPCDGTATSKTWCCGADNKECCGSDSAITIAALFGASTTSETETASPTSNAATSSTATATATSISSSSTGLSDGAKAGIGVGVGVGAVAVIAAVAFWIVRRRKPKENAANKIDMIGTGSVAAAAVVVPGIHQGYTVVQTPGELEGNGVGNRASEKPAGLEDIRHELDGESGRGT</sequence>
<feature type="chain" id="PRO_5009123962" description="Mid2 domain-containing protein" evidence="3">
    <location>
        <begin position="25"/>
        <end position="307"/>
    </location>
</feature>
<keyword evidence="2" id="KW-0472">Membrane</keyword>
<protein>
    <recommendedName>
        <fullName evidence="6">Mid2 domain-containing protein</fullName>
    </recommendedName>
</protein>
<accession>A0A1E3BRF2</accession>
<proteinExistence type="predicted"/>
<feature type="region of interest" description="Disordered" evidence="1">
    <location>
        <begin position="174"/>
        <end position="204"/>
    </location>
</feature>
<keyword evidence="2" id="KW-0812">Transmembrane</keyword>
<dbReference type="AlphaFoldDB" id="A0A1E3BRF2"/>
<reference evidence="4 5" key="1">
    <citation type="journal article" date="2016" name="BMC Genomics">
        <title>Comparative genomic and transcriptomic analyses of the Fuzhuan brick tea-fermentation fungus Aspergillus cristatus.</title>
        <authorList>
            <person name="Ge Y."/>
            <person name="Wang Y."/>
            <person name="Liu Y."/>
            <person name="Tan Y."/>
            <person name="Ren X."/>
            <person name="Zhang X."/>
            <person name="Hyde K.D."/>
            <person name="Liu Y."/>
            <person name="Liu Z."/>
        </authorList>
    </citation>
    <scope>NUCLEOTIDE SEQUENCE [LARGE SCALE GENOMIC DNA]</scope>
    <source>
        <strain evidence="4 5">GZAAS20.1005</strain>
    </source>
</reference>
<dbReference type="EMBL" id="JXNT01000001">
    <property type="protein sequence ID" value="ODM23553.1"/>
    <property type="molecule type" value="Genomic_DNA"/>
</dbReference>
<keyword evidence="3" id="KW-0732">Signal</keyword>
<evidence type="ECO:0000313" key="5">
    <source>
        <dbReference type="Proteomes" id="UP000094569"/>
    </source>
</evidence>
<evidence type="ECO:0000256" key="3">
    <source>
        <dbReference type="SAM" id="SignalP"/>
    </source>
</evidence>
<keyword evidence="2" id="KW-1133">Transmembrane helix</keyword>
<organism evidence="4 5">
    <name type="scientific">Aspergillus cristatus</name>
    <name type="common">Chinese Fuzhuan brick tea-fermentation fungus</name>
    <name type="synonym">Eurotium cristatum</name>
    <dbReference type="NCBI Taxonomy" id="573508"/>
    <lineage>
        <taxon>Eukaryota</taxon>
        <taxon>Fungi</taxon>
        <taxon>Dikarya</taxon>
        <taxon>Ascomycota</taxon>
        <taxon>Pezizomycotina</taxon>
        <taxon>Eurotiomycetes</taxon>
        <taxon>Eurotiomycetidae</taxon>
        <taxon>Eurotiales</taxon>
        <taxon>Aspergillaceae</taxon>
        <taxon>Aspergillus</taxon>
        <taxon>Aspergillus subgen. Aspergillus</taxon>
    </lineage>
</organism>
<name>A0A1E3BRF2_ASPCR</name>
<dbReference type="VEuPathDB" id="FungiDB:SI65_01142"/>
<feature type="compositionally biased region" description="Basic and acidic residues" evidence="1">
    <location>
        <begin position="285"/>
        <end position="307"/>
    </location>
</feature>
<comment type="caution">
    <text evidence="4">The sequence shown here is derived from an EMBL/GenBank/DDBJ whole genome shotgun (WGS) entry which is preliminary data.</text>
</comment>
<evidence type="ECO:0008006" key="6">
    <source>
        <dbReference type="Google" id="ProtNLM"/>
    </source>
</evidence>
<evidence type="ECO:0000256" key="1">
    <source>
        <dbReference type="SAM" id="MobiDB-lite"/>
    </source>
</evidence>